<dbReference type="EMBL" id="AP020567">
    <property type="protein sequence ID" value="BBN67939.1"/>
    <property type="molecule type" value="Genomic_DNA"/>
</dbReference>
<dbReference type="AlphaFoldDB" id="A0A5H2XLW3"/>
<gene>
    <name evidence="2" type="ORF">Prudu_230S000200</name>
</gene>
<protein>
    <submittedName>
        <fullName evidence="2">Uncharacterized protein</fullName>
    </submittedName>
</protein>
<sequence>MNLVSPDPFCQNLLTHTQETRKGEQSKEGKTRIKDHIPKEKLELEQKAPKEENIKRGQLIHSIECWRVKLAINY</sequence>
<reference evidence="2" key="1">
    <citation type="journal article" date="2019" name="Science">
        <title>Mutation of a bHLH transcription factor allowed almond domestication.</title>
        <authorList>
            <person name="Sanchez-Perez R."/>
            <person name="Pavan S."/>
            <person name="Mazzeo R."/>
            <person name="Moldovan C."/>
            <person name="Aiese Cigliano R."/>
            <person name="Del Cueto J."/>
            <person name="Ricciardi F."/>
            <person name="Lotti C."/>
            <person name="Ricciardi L."/>
            <person name="Dicenta F."/>
            <person name="Lopez-Marques R.L."/>
            <person name="Lindberg Moller B."/>
        </authorList>
    </citation>
    <scope>NUCLEOTIDE SEQUENCE</scope>
</reference>
<feature type="region of interest" description="Disordered" evidence="1">
    <location>
        <begin position="15"/>
        <end position="34"/>
    </location>
</feature>
<evidence type="ECO:0000313" key="2">
    <source>
        <dbReference type="EMBL" id="BBN67939.1"/>
    </source>
</evidence>
<evidence type="ECO:0000256" key="1">
    <source>
        <dbReference type="SAM" id="MobiDB-lite"/>
    </source>
</evidence>
<feature type="compositionally biased region" description="Basic and acidic residues" evidence="1">
    <location>
        <begin position="18"/>
        <end position="34"/>
    </location>
</feature>
<proteinExistence type="predicted"/>
<organism evidence="2">
    <name type="scientific">Prunus dulcis</name>
    <name type="common">Almond</name>
    <name type="synonym">Amygdalus dulcis</name>
    <dbReference type="NCBI Taxonomy" id="3755"/>
    <lineage>
        <taxon>Eukaryota</taxon>
        <taxon>Viridiplantae</taxon>
        <taxon>Streptophyta</taxon>
        <taxon>Embryophyta</taxon>
        <taxon>Tracheophyta</taxon>
        <taxon>Spermatophyta</taxon>
        <taxon>Magnoliopsida</taxon>
        <taxon>eudicotyledons</taxon>
        <taxon>Gunneridae</taxon>
        <taxon>Pentapetalae</taxon>
        <taxon>rosids</taxon>
        <taxon>fabids</taxon>
        <taxon>Rosales</taxon>
        <taxon>Rosaceae</taxon>
        <taxon>Amygdaloideae</taxon>
        <taxon>Amygdaleae</taxon>
        <taxon>Prunus</taxon>
    </lineage>
</organism>
<name>A0A5H2XLW3_PRUDU</name>
<accession>A0A5H2XLW3</accession>